<dbReference type="CDD" id="cd02208">
    <property type="entry name" value="cupin_RmlC-like"/>
    <property type="match status" value="1"/>
</dbReference>
<dbReference type="InterPro" id="IPR011051">
    <property type="entry name" value="RmlC_Cupin_sf"/>
</dbReference>
<accession>A0A1S8MGZ4</accession>
<dbReference type="EMBL" id="CP096983">
    <property type="protein sequence ID" value="URZ13063.1"/>
    <property type="molecule type" value="Genomic_DNA"/>
</dbReference>
<keyword evidence="2" id="KW-1185">Reference proteome</keyword>
<reference evidence="1 2" key="1">
    <citation type="submission" date="2022-04" db="EMBL/GenBank/DDBJ databases">
        <title>Genome sequence of C. roseum typestrain.</title>
        <authorList>
            <person name="Poehlein A."/>
            <person name="Schoch T."/>
            <person name="Duerre P."/>
            <person name="Daniel R."/>
        </authorList>
    </citation>
    <scope>NUCLEOTIDE SEQUENCE [LARGE SCALE GENOMIC DNA]</scope>
    <source>
        <strain evidence="1 2">DSM 7320</strain>
    </source>
</reference>
<evidence type="ECO:0000313" key="1">
    <source>
        <dbReference type="EMBL" id="URZ13063.1"/>
    </source>
</evidence>
<dbReference type="KEGG" id="crw:CROST_038130"/>
<protein>
    <submittedName>
        <fullName evidence="1">Uncharacterized protein</fullName>
    </submittedName>
</protein>
<evidence type="ECO:0000313" key="2">
    <source>
        <dbReference type="Proteomes" id="UP000190951"/>
    </source>
</evidence>
<proteinExistence type="predicted"/>
<sequence length="132" mass="15331">MCVFMNNLKVYTKEDSISVKKENSTEVDYFIFDEYEIHLNKIPPHSIQEYHKHRAIDEAVIVVSGEIVLKWIEEGKEYSRTLTKGMIVRMGKAIHTIQNESNSFAEFNVLRTVPTGKDNREVIKNDKVLGRD</sequence>
<organism evidence="1 2">
    <name type="scientific">Clostridium felsineum</name>
    <dbReference type="NCBI Taxonomy" id="36839"/>
    <lineage>
        <taxon>Bacteria</taxon>
        <taxon>Bacillati</taxon>
        <taxon>Bacillota</taxon>
        <taxon>Clostridia</taxon>
        <taxon>Eubacteriales</taxon>
        <taxon>Clostridiaceae</taxon>
        <taxon>Clostridium</taxon>
    </lineage>
</organism>
<name>A0A1S8MGZ4_9CLOT</name>
<dbReference type="AlphaFoldDB" id="A0A1S8MGZ4"/>
<gene>
    <name evidence="1" type="ORF">CROST_038130</name>
</gene>
<dbReference type="Gene3D" id="2.60.120.10">
    <property type="entry name" value="Jelly Rolls"/>
    <property type="match status" value="1"/>
</dbReference>
<dbReference type="Proteomes" id="UP000190951">
    <property type="component" value="Chromosome"/>
</dbReference>
<dbReference type="SUPFAM" id="SSF51182">
    <property type="entry name" value="RmlC-like cupins"/>
    <property type="match status" value="1"/>
</dbReference>
<dbReference type="InterPro" id="IPR014710">
    <property type="entry name" value="RmlC-like_jellyroll"/>
</dbReference>
<dbReference type="STRING" id="84029.CROST_17910"/>